<evidence type="ECO:0000313" key="2">
    <source>
        <dbReference type="Proteomes" id="UP000255297"/>
    </source>
</evidence>
<accession>A0A378LV10</accession>
<dbReference type="Proteomes" id="UP000255297">
    <property type="component" value="Unassembled WGS sequence"/>
</dbReference>
<reference evidence="1 2" key="1">
    <citation type="submission" date="2018-06" db="EMBL/GenBank/DDBJ databases">
        <authorList>
            <consortium name="Pathogen Informatics"/>
            <person name="Doyle S."/>
        </authorList>
    </citation>
    <scope>NUCLEOTIDE SEQUENCE [LARGE SCALE GENOMIC DNA]</scope>
    <source>
        <strain evidence="1 2">NCTC11532</strain>
    </source>
</reference>
<evidence type="ECO:0000313" key="1">
    <source>
        <dbReference type="EMBL" id="STY29672.1"/>
    </source>
</evidence>
<name>A0A378LV10_9GAMM</name>
<gene>
    <name evidence="1" type="ORF">NCTC11532_01870</name>
</gene>
<dbReference type="STRING" id="1122170.GCA_000701265_00616"/>
<dbReference type="OrthoDB" id="5653530at2"/>
<proteinExistence type="predicted"/>
<keyword evidence="2" id="KW-1185">Reference proteome</keyword>
<sequence length="106" mass="11999">MMKQKGFSLTEVLVSLLLVTTLTLGLLQQQRQSEQILKQLIIKTQGLLILNQIEETLIAGARKIPQVSSTYHLKVQNQNNELIIQLAWNQQIGSITRNHQRVGSLL</sequence>
<dbReference type="NCBIfam" id="TIGR02532">
    <property type="entry name" value="IV_pilin_GFxxxE"/>
    <property type="match status" value="1"/>
</dbReference>
<dbReference type="AlphaFoldDB" id="A0A378LV10"/>
<organism evidence="1 2">
    <name type="scientific">Legionella wadsworthii</name>
    <dbReference type="NCBI Taxonomy" id="28088"/>
    <lineage>
        <taxon>Bacteria</taxon>
        <taxon>Pseudomonadati</taxon>
        <taxon>Pseudomonadota</taxon>
        <taxon>Gammaproteobacteria</taxon>
        <taxon>Legionellales</taxon>
        <taxon>Legionellaceae</taxon>
        <taxon>Legionella</taxon>
    </lineage>
</organism>
<dbReference type="EMBL" id="UGPB01000001">
    <property type="protein sequence ID" value="STY29672.1"/>
    <property type="molecule type" value="Genomic_DNA"/>
</dbReference>
<dbReference type="RefSeq" id="WP_031565121.1">
    <property type="nucleotide sequence ID" value="NZ_CAAAIS010000001.1"/>
</dbReference>
<dbReference type="Pfam" id="PF07963">
    <property type="entry name" value="N_methyl"/>
    <property type="match status" value="1"/>
</dbReference>
<protein>
    <submittedName>
        <fullName evidence="1">Tfp pilus assembly protein PilV</fullName>
    </submittedName>
</protein>
<dbReference type="InterPro" id="IPR012902">
    <property type="entry name" value="N_methyl_site"/>
</dbReference>